<dbReference type="InterPro" id="IPR052413">
    <property type="entry name" value="SUR7_domain"/>
</dbReference>
<dbReference type="EMBL" id="KZ819286">
    <property type="protein sequence ID" value="PWO00158.1"/>
    <property type="molecule type" value="Genomic_DNA"/>
</dbReference>
<protein>
    <recommendedName>
        <fullName evidence="4">SUR7-domain-containing protein</fullName>
    </recommendedName>
</protein>
<dbReference type="PANTHER" id="PTHR28019">
    <property type="entry name" value="CELL MEMBRANE PROTEIN YLR413W-RELATED"/>
    <property type="match status" value="1"/>
</dbReference>
<organism evidence="2 3">
    <name type="scientific">Tilletiopsis washingtonensis</name>
    <dbReference type="NCBI Taxonomy" id="58919"/>
    <lineage>
        <taxon>Eukaryota</taxon>
        <taxon>Fungi</taxon>
        <taxon>Dikarya</taxon>
        <taxon>Basidiomycota</taxon>
        <taxon>Ustilaginomycotina</taxon>
        <taxon>Exobasidiomycetes</taxon>
        <taxon>Entylomatales</taxon>
        <taxon>Entylomatales incertae sedis</taxon>
        <taxon>Tilletiopsis</taxon>
    </lineage>
</organism>
<feature type="transmembrane region" description="Helical" evidence="1">
    <location>
        <begin position="215"/>
        <end position="235"/>
    </location>
</feature>
<dbReference type="Pfam" id="PF06687">
    <property type="entry name" value="SUR7"/>
    <property type="match status" value="1"/>
</dbReference>
<dbReference type="RefSeq" id="XP_025600436.1">
    <property type="nucleotide sequence ID" value="XM_025741701.1"/>
</dbReference>
<feature type="transmembrane region" description="Helical" evidence="1">
    <location>
        <begin position="143"/>
        <end position="164"/>
    </location>
</feature>
<keyword evidence="1" id="KW-0812">Transmembrane</keyword>
<evidence type="ECO:0000256" key="1">
    <source>
        <dbReference type="SAM" id="Phobius"/>
    </source>
</evidence>
<dbReference type="InterPro" id="IPR009571">
    <property type="entry name" value="SUR7/Rim9-like_fungi"/>
</dbReference>
<dbReference type="GO" id="GO:0005886">
    <property type="term" value="C:plasma membrane"/>
    <property type="evidence" value="ECO:0007669"/>
    <property type="project" value="InterPro"/>
</dbReference>
<proteinExistence type="predicted"/>
<feature type="transmembrane region" description="Helical" evidence="1">
    <location>
        <begin position="12"/>
        <end position="30"/>
    </location>
</feature>
<dbReference type="Proteomes" id="UP000245946">
    <property type="component" value="Unassembled WGS sequence"/>
</dbReference>
<dbReference type="PANTHER" id="PTHR28019:SF2">
    <property type="entry name" value="CELL MEMBRANE PROTEIN YLR413W-RELATED"/>
    <property type="match status" value="1"/>
</dbReference>
<dbReference type="GeneID" id="37269245"/>
<dbReference type="AlphaFoldDB" id="A0A316ZEG4"/>
<feature type="transmembrane region" description="Helical" evidence="1">
    <location>
        <begin position="171"/>
        <end position="195"/>
    </location>
</feature>
<evidence type="ECO:0000313" key="3">
    <source>
        <dbReference type="Proteomes" id="UP000245946"/>
    </source>
</evidence>
<gene>
    <name evidence="2" type="ORF">FA09DRAFT_328261</name>
</gene>
<keyword evidence="1" id="KW-0472">Membrane</keyword>
<evidence type="ECO:0000313" key="2">
    <source>
        <dbReference type="EMBL" id="PWO00158.1"/>
    </source>
</evidence>
<name>A0A316ZEG4_9BASI</name>
<keyword evidence="3" id="KW-1185">Reference proteome</keyword>
<reference evidence="2 3" key="1">
    <citation type="journal article" date="2018" name="Mol. Biol. Evol.">
        <title>Broad Genomic Sampling Reveals a Smut Pathogenic Ancestry of the Fungal Clade Ustilaginomycotina.</title>
        <authorList>
            <person name="Kijpornyongpan T."/>
            <person name="Mondo S.J."/>
            <person name="Barry K."/>
            <person name="Sandor L."/>
            <person name="Lee J."/>
            <person name="Lipzen A."/>
            <person name="Pangilinan J."/>
            <person name="LaButti K."/>
            <person name="Hainaut M."/>
            <person name="Henrissat B."/>
            <person name="Grigoriev I.V."/>
            <person name="Spatafora J.W."/>
            <person name="Aime M.C."/>
        </authorList>
    </citation>
    <scope>NUCLEOTIDE SEQUENCE [LARGE SCALE GENOMIC DNA]</scope>
    <source>
        <strain evidence="2 3">MCA 4186</strain>
    </source>
</reference>
<keyword evidence="1" id="KW-1133">Transmembrane helix</keyword>
<evidence type="ECO:0008006" key="4">
    <source>
        <dbReference type="Google" id="ProtNLM"/>
    </source>
</evidence>
<accession>A0A316ZEG4</accession>
<dbReference type="OrthoDB" id="3349852at2759"/>
<sequence length="245" mass="26069">MVAKFCVGISELLAFSAMVLAILVNMGQISQNIVARNIYYAELDLSGVSSGGALPANVFAQNQAAPELQGQGLKETYQWGLYNFCGGAGNTRSCGPRGFGDGRFEPLQVLYADINQQYQTQLNQTVSEGTFADSDYLGRFSHAAFWLIFIGTVLAGLTFLLGFLAHRFAFLVAALVALLGAAALGAGAAIFTAILVKARDSIADVAGAQLHLTNALWMMWAAFGALTLSIVPFIISCCTGRSEKY</sequence>
<dbReference type="GO" id="GO:0031505">
    <property type="term" value="P:fungal-type cell wall organization"/>
    <property type="evidence" value="ECO:0007669"/>
    <property type="project" value="TreeGrafter"/>
</dbReference>
<dbReference type="GO" id="GO:0051285">
    <property type="term" value="C:cell cortex of cell tip"/>
    <property type="evidence" value="ECO:0007669"/>
    <property type="project" value="TreeGrafter"/>
</dbReference>